<dbReference type="FunFam" id="3.30.50.10:FF:000030">
    <property type="entry name" value="Nuclear Hormone Receptor family"/>
    <property type="match status" value="1"/>
</dbReference>
<evidence type="ECO:0000256" key="7">
    <source>
        <dbReference type="ARBA" id="ARBA00023125"/>
    </source>
</evidence>
<evidence type="ECO:0000256" key="1">
    <source>
        <dbReference type="ARBA" id="ARBA00004123"/>
    </source>
</evidence>
<dbReference type="PANTHER" id="PTHR47630:SF1">
    <property type="entry name" value="NUCLEAR HORMONE RECEPTOR FAMILY MEMBER NHR-4"/>
    <property type="match status" value="1"/>
</dbReference>
<evidence type="ECO:0000259" key="13">
    <source>
        <dbReference type="PROSITE" id="PS51030"/>
    </source>
</evidence>
<dbReference type="InterPro" id="IPR001628">
    <property type="entry name" value="Znf_hrmn_rcpt"/>
</dbReference>
<dbReference type="GO" id="GO:0008270">
    <property type="term" value="F:zinc ion binding"/>
    <property type="evidence" value="ECO:0007669"/>
    <property type="project" value="UniProtKB-KW"/>
</dbReference>
<evidence type="ECO:0000256" key="2">
    <source>
        <dbReference type="ARBA" id="ARBA00005993"/>
    </source>
</evidence>
<dbReference type="CDD" id="cd06960">
    <property type="entry name" value="NR_DBD_HNF4A"/>
    <property type="match status" value="1"/>
</dbReference>
<reference evidence="15" key="1">
    <citation type="journal article" date="2008" name="Genome Res.">
        <title>Multigenome DNA sequence conservation identifies Hox cis-regulatory elements.</title>
        <authorList>
            <person name="Kuntz S.G."/>
            <person name="Schwarz E.M."/>
            <person name="DeModena J.A."/>
            <person name="De Buysscher T."/>
            <person name="Trout D."/>
            <person name="Shizuya H."/>
            <person name="Sternberg P.W."/>
            <person name="Wold B.J."/>
        </authorList>
    </citation>
    <scope>NUCLEOTIDE SEQUENCE</scope>
    <source>
        <strain evidence="15">PS1010</strain>
    </source>
</reference>
<keyword evidence="6 11" id="KW-0805">Transcription regulation</keyword>
<dbReference type="EMBL" id="FJ362380">
    <property type="protein sequence ID" value="ACI49244.1"/>
    <property type="molecule type" value="Genomic_DNA"/>
</dbReference>
<keyword evidence="3 11" id="KW-0479">Metal-binding</keyword>
<dbReference type="SUPFAM" id="SSF48508">
    <property type="entry name" value="Nuclear receptor ligand-binding domain"/>
    <property type="match status" value="1"/>
</dbReference>
<evidence type="ECO:0000256" key="12">
    <source>
        <dbReference type="SAM" id="MobiDB-lite"/>
    </source>
</evidence>
<dbReference type="InterPro" id="IPR035500">
    <property type="entry name" value="NHR-like_dom_sf"/>
</dbReference>
<feature type="compositionally biased region" description="Polar residues" evidence="12">
    <location>
        <begin position="148"/>
        <end position="167"/>
    </location>
</feature>
<evidence type="ECO:0000256" key="3">
    <source>
        <dbReference type="ARBA" id="ARBA00022723"/>
    </source>
</evidence>
<dbReference type="Pfam" id="PF00105">
    <property type="entry name" value="zf-C4"/>
    <property type="match status" value="1"/>
</dbReference>
<feature type="domain" description="Nuclear receptor" evidence="13">
    <location>
        <begin position="57"/>
        <end position="132"/>
    </location>
</feature>
<dbReference type="GO" id="GO:0005634">
    <property type="term" value="C:nucleus"/>
    <property type="evidence" value="ECO:0007669"/>
    <property type="project" value="UniProtKB-SubCell"/>
</dbReference>
<protein>
    <submittedName>
        <fullName evidence="15">Uncharacterized protein</fullName>
    </submittedName>
</protein>
<dbReference type="AlphaFoldDB" id="B6VC01"/>
<organism evidence="15">
    <name type="scientific">Caenorhabditis angaria</name>
    <dbReference type="NCBI Taxonomy" id="860376"/>
    <lineage>
        <taxon>Eukaryota</taxon>
        <taxon>Metazoa</taxon>
        <taxon>Ecdysozoa</taxon>
        <taxon>Nematoda</taxon>
        <taxon>Chromadorea</taxon>
        <taxon>Rhabditida</taxon>
        <taxon>Rhabditina</taxon>
        <taxon>Rhabditomorpha</taxon>
        <taxon>Rhabditoidea</taxon>
        <taxon>Rhabditidae</taxon>
        <taxon>Peloderinae</taxon>
        <taxon>Caenorhabditis</taxon>
    </lineage>
</organism>
<comment type="similarity">
    <text evidence="2 11">Belongs to the nuclear hormone receptor family.</text>
</comment>
<evidence type="ECO:0000256" key="4">
    <source>
        <dbReference type="ARBA" id="ARBA00022771"/>
    </source>
</evidence>
<keyword evidence="10 11" id="KW-0539">Nucleus</keyword>
<dbReference type="GO" id="GO:0000978">
    <property type="term" value="F:RNA polymerase II cis-regulatory region sequence-specific DNA binding"/>
    <property type="evidence" value="ECO:0007669"/>
    <property type="project" value="InterPro"/>
</dbReference>
<keyword evidence="8 11" id="KW-0804">Transcription</keyword>
<dbReference type="InterPro" id="IPR052499">
    <property type="entry name" value="C.elegans_NHRs"/>
</dbReference>
<evidence type="ECO:0000256" key="9">
    <source>
        <dbReference type="ARBA" id="ARBA00023170"/>
    </source>
</evidence>
<dbReference type="GO" id="GO:0003700">
    <property type="term" value="F:DNA-binding transcription factor activity"/>
    <property type="evidence" value="ECO:0007669"/>
    <property type="project" value="InterPro"/>
</dbReference>
<accession>B6VC01</accession>
<gene>
    <name evidence="15" type="ORF">Csp3_JD06.010</name>
</gene>
<evidence type="ECO:0000256" key="5">
    <source>
        <dbReference type="ARBA" id="ARBA00022833"/>
    </source>
</evidence>
<evidence type="ECO:0000256" key="11">
    <source>
        <dbReference type="RuleBase" id="RU004334"/>
    </source>
</evidence>
<dbReference type="CDD" id="cd06157">
    <property type="entry name" value="NR_LBD"/>
    <property type="match status" value="1"/>
</dbReference>
<evidence type="ECO:0000313" key="15">
    <source>
        <dbReference type="EMBL" id="ACI49244.1"/>
    </source>
</evidence>
<keyword evidence="9 11" id="KW-0675">Receptor</keyword>
<dbReference type="PROSITE" id="PS51843">
    <property type="entry name" value="NR_LBD"/>
    <property type="match status" value="1"/>
</dbReference>
<dbReference type="Gene3D" id="3.30.50.10">
    <property type="entry name" value="Erythroid Transcription Factor GATA-1, subunit A"/>
    <property type="match status" value="1"/>
</dbReference>
<dbReference type="SMART" id="SM00399">
    <property type="entry name" value="ZnF_C4"/>
    <property type="match status" value="1"/>
</dbReference>
<dbReference type="PRINTS" id="PR00047">
    <property type="entry name" value="STROIDFINGER"/>
</dbReference>
<dbReference type="SUPFAM" id="SSF57716">
    <property type="entry name" value="Glucocorticoid receptor-like (DNA-binding domain)"/>
    <property type="match status" value="1"/>
</dbReference>
<dbReference type="PROSITE" id="PS00031">
    <property type="entry name" value="NUCLEAR_REC_DBD_1"/>
    <property type="match status" value="1"/>
</dbReference>
<keyword evidence="7 11" id="KW-0238">DNA-binding</keyword>
<dbReference type="InterPro" id="IPR013088">
    <property type="entry name" value="Znf_NHR/GATA"/>
</dbReference>
<dbReference type="Gene3D" id="1.10.565.10">
    <property type="entry name" value="Retinoid X Receptor"/>
    <property type="match status" value="1"/>
</dbReference>
<dbReference type="PROSITE" id="PS51030">
    <property type="entry name" value="NUCLEAR_REC_DBD_2"/>
    <property type="match status" value="1"/>
</dbReference>
<keyword evidence="5 11" id="KW-0862">Zinc</keyword>
<dbReference type="SMART" id="SM00430">
    <property type="entry name" value="HOLI"/>
    <property type="match status" value="1"/>
</dbReference>
<dbReference type="Pfam" id="PF00104">
    <property type="entry name" value="Hormone_recep"/>
    <property type="match status" value="1"/>
</dbReference>
<evidence type="ECO:0000256" key="8">
    <source>
        <dbReference type="ARBA" id="ARBA00023163"/>
    </source>
</evidence>
<dbReference type="InterPro" id="IPR049636">
    <property type="entry name" value="HNF4-like_DBD"/>
</dbReference>
<evidence type="ECO:0000256" key="6">
    <source>
        <dbReference type="ARBA" id="ARBA00023015"/>
    </source>
</evidence>
<proteinExistence type="inferred from homology"/>
<keyword evidence="4 11" id="KW-0863">Zinc-finger</keyword>
<feature type="domain" description="NR LBD" evidence="14">
    <location>
        <begin position="260"/>
        <end position="502"/>
    </location>
</feature>
<dbReference type="PANTHER" id="PTHR47630">
    <property type="entry name" value="NUCLEAR HORMONE RECEPTOR FAMILY-RELATED-RELATED"/>
    <property type="match status" value="1"/>
</dbReference>
<evidence type="ECO:0000256" key="10">
    <source>
        <dbReference type="ARBA" id="ARBA00023242"/>
    </source>
</evidence>
<evidence type="ECO:0000259" key="14">
    <source>
        <dbReference type="PROSITE" id="PS51843"/>
    </source>
</evidence>
<name>B6VC01_9PELO</name>
<comment type="subcellular location">
    <subcellularLocation>
        <location evidence="1 11">Nucleus</location>
    </subcellularLocation>
</comment>
<sequence>MTSGEMLVDPVLEPFLPKYEQIEDYKYDLPGGMPNFDTSPSTSNCDLSSSAGSQSSRLICDVCGDVAFGKHYGINACNGCKGFFRRSVWSRRQYSCRFGGTCPMMKENRNVCRSCRLKKCFEVGMNPDSVQNERDRNAKNGLMANGAPSITPSQNISTNSTNFSNPKELTILPNGSIRRKRARPDCFDASTQTDAKLEIQDDYDFDHSTSSPRIIKTERISTPPSDLPVPNDYMSIPSMLYQIEVQLIQVFYNNPIEVDQSINVTKAPINLPFEIVFRRPLMVCARYPMNFSNERFLTPNDLIDGWRRHFTYYSDWCHAMPDFLALSSEDQIIIAKKKIILHGWFVHAYYSYKNNVNGICFANGAAHLSDQMADPHITEFYKECMPRYLHYVIGPMRNYEMDDHEMVLVKSVMFFSNESGLSAEGRVAVATAREKYLSALYNYERNAKCSTSAQATLRIAKFMIMLSAITSLTHLMNETVQMTSLFEIIQFDELIQATHKTTPPQRTPPP</sequence>
<dbReference type="InterPro" id="IPR000536">
    <property type="entry name" value="Nucl_hrmn_rcpt_lig-bd"/>
</dbReference>
<feature type="region of interest" description="Disordered" evidence="12">
    <location>
        <begin position="143"/>
        <end position="170"/>
    </location>
</feature>